<protein>
    <submittedName>
        <fullName evidence="1">Uncharacterized protein</fullName>
    </submittedName>
</protein>
<name>A0A2H5Y9Z5_9CHLR</name>
<proteinExistence type="predicted"/>
<dbReference type="EMBL" id="BEHY01000118">
    <property type="protein sequence ID" value="GBD10178.1"/>
    <property type="molecule type" value="Genomic_DNA"/>
</dbReference>
<dbReference type="AlphaFoldDB" id="A0A2H5Y9Z5"/>
<dbReference type="Proteomes" id="UP000236642">
    <property type="component" value="Unassembled WGS sequence"/>
</dbReference>
<gene>
    <name evidence="1" type="ORF">HRbin22_02443</name>
</gene>
<sequence>MESAWDRWLERVLEDESWRSGLTDDQAERLLRWALSRLGPRPEETGETLRQAMRRIRRAAQASEEEARALLSEWGLPVPSGWEGWTVEERLGWMLEALASWQP</sequence>
<evidence type="ECO:0000313" key="1">
    <source>
        <dbReference type="EMBL" id="GBD10178.1"/>
    </source>
</evidence>
<reference evidence="2" key="1">
    <citation type="submission" date="2017-09" db="EMBL/GenBank/DDBJ databases">
        <title>Metaegenomics of thermophilic ammonia-oxidizing enrichment culture.</title>
        <authorList>
            <person name="Kato S."/>
            <person name="Suzuki K."/>
        </authorList>
    </citation>
    <scope>NUCLEOTIDE SEQUENCE [LARGE SCALE GENOMIC DNA]</scope>
</reference>
<evidence type="ECO:0000313" key="2">
    <source>
        <dbReference type="Proteomes" id="UP000236642"/>
    </source>
</evidence>
<organism evidence="1 2">
    <name type="scientific">Candidatus Thermoflexus japonica</name>
    <dbReference type="NCBI Taxonomy" id="2035417"/>
    <lineage>
        <taxon>Bacteria</taxon>
        <taxon>Bacillati</taxon>
        <taxon>Chloroflexota</taxon>
        <taxon>Thermoflexia</taxon>
        <taxon>Thermoflexales</taxon>
        <taxon>Thermoflexaceae</taxon>
        <taxon>Thermoflexus</taxon>
    </lineage>
</organism>
<comment type="caution">
    <text evidence="1">The sequence shown here is derived from an EMBL/GenBank/DDBJ whole genome shotgun (WGS) entry which is preliminary data.</text>
</comment>
<accession>A0A2H5Y9Z5</accession>